<geneLocation type="plasmid" evidence="2">
    <name>pfdu301d</name>
</geneLocation>
<dbReference type="AlphaFoldDB" id="A0A6M6E2S1"/>
<accession>A0A6M6E2S1</accession>
<dbReference type="RefSeq" id="WP_171779330.1">
    <property type="nucleotide sequence ID" value="NZ_CP045276.1"/>
</dbReference>
<evidence type="ECO:0000313" key="2">
    <source>
        <dbReference type="Proteomes" id="UP000501076"/>
    </source>
</evidence>
<gene>
    <name evidence="1" type="ORF">FDZ14_35260</name>
</gene>
<dbReference type="EMBL" id="CP045276">
    <property type="protein sequence ID" value="QJX81363.1"/>
    <property type="molecule type" value="Genomic_DNA"/>
</dbReference>
<reference evidence="1 2" key="1">
    <citation type="submission" date="2019-10" db="EMBL/GenBank/DDBJ databases">
        <title>Complete genome sequences for adaption low water activity.</title>
        <authorList>
            <person name="Zhao L."/>
            <person name="Zhong J."/>
        </authorList>
    </citation>
    <scope>NUCLEOTIDE SEQUENCE [LARGE SCALE GENOMIC DNA]</scope>
    <source>
        <strain evidence="1 2">FDU301</strain>
        <plasmid evidence="2">pfdu301d</plasmid>
    </source>
</reference>
<organism evidence="1 2">
    <name type="scientific">Priestia megaterium</name>
    <name type="common">Bacillus megaterium</name>
    <dbReference type="NCBI Taxonomy" id="1404"/>
    <lineage>
        <taxon>Bacteria</taxon>
        <taxon>Bacillati</taxon>
        <taxon>Bacillota</taxon>
        <taxon>Bacilli</taxon>
        <taxon>Bacillales</taxon>
        <taxon>Bacillaceae</taxon>
        <taxon>Priestia</taxon>
    </lineage>
</organism>
<sequence>MIKKRKKILAIVIISLLLIGYFKIAYTPSPDVEGFPIPREAHLVKTTVDEDYIGEKYKWFIASEAGSIPPWYEVSIWLWGWRKGETMGADQVYKKGSREVVLSTFDNEFYLSK</sequence>
<dbReference type="Proteomes" id="UP000501076">
    <property type="component" value="Plasmid pFDU301D"/>
</dbReference>
<proteinExistence type="predicted"/>
<name>A0A6M6E2S1_PRIMG</name>
<keyword evidence="1" id="KW-0614">Plasmid</keyword>
<evidence type="ECO:0000313" key="1">
    <source>
        <dbReference type="EMBL" id="QJX81363.1"/>
    </source>
</evidence>
<protein>
    <submittedName>
        <fullName evidence="1">Uncharacterized protein</fullName>
    </submittedName>
</protein>